<proteinExistence type="predicted"/>
<keyword evidence="3" id="KW-1185">Reference proteome</keyword>
<dbReference type="InterPro" id="IPR036397">
    <property type="entry name" value="RNaseH_sf"/>
</dbReference>
<dbReference type="PANTHER" id="PTHR46791:SF5">
    <property type="entry name" value="CLR5 DOMAIN-CONTAINING PROTEIN-RELATED"/>
    <property type="match status" value="1"/>
</dbReference>
<evidence type="ECO:0000313" key="3">
    <source>
        <dbReference type="Proteomes" id="UP000029665"/>
    </source>
</evidence>
<dbReference type="AlphaFoldDB" id="A0A060SMZ1"/>
<feature type="domain" description="Integrase core" evidence="1">
    <location>
        <begin position="240"/>
        <end position="427"/>
    </location>
</feature>
<dbReference type="InterPro" id="IPR058913">
    <property type="entry name" value="Integrase_dom_put"/>
</dbReference>
<reference evidence="2" key="1">
    <citation type="submission" date="2014-01" db="EMBL/GenBank/DDBJ databases">
        <title>The genome of the white-rot fungus Pycnoporus cinnabarinus: a basidiomycete model with a versatile arsenal for lignocellulosic biomass breakdown.</title>
        <authorList>
            <person name="Levasseur A."/>
            <person name="Lomascolo A."/>
            <person name="Ruiz-Duenas F.J."/>
            <person name="Uzan E."/>
            <person name="Piumi F."/>
            <person name="Kues U."/>
            <person name="Ram A.F.J."/>
            <person name="Murat C."/>
            <person name="Haon M."/>
            <person name="Benoit I."/>
            <person name="Arfi Y."/>
            <person name="Chevret D."/>
            <person name="Drula E."/>
            <person name="Kwon M.J."/>
            <person name="Gouret P."/>
            <person name="Lesage-Meessen L."/>
            <person name="Lombard V."/>
            <person name="Mariette J."/>
            <person name="Noirot C."/>
            <person name="Park J."/>
            <person name="Patyshakuliyeva A."/>
            <person name="Wieneger R.A.B."/>
            <person name="Wosten H.A.B."/>
            <person name="Martin F."/>
            <person name="Coutinho P.M."/>
            <person name="de Vries R."/>
            <person name="Martinez A.T."/>
            <person name="Klopp C."/>
            <person name="Pontarotti P."/>
            <person name="Henrissat B."/>
            <person name="Record E."/>
        </authorList>
    </citation>
    <scope>NUCLEOTIDE SEQUENCE [LARGE SCALE GENOMIC DNA]</scope>
    <source>
        <strain evidence="2">BRFM137</strain>
    </source>
</reference>
<comment type="caution">
    <text evidence="2">The sequence shown here is derived from an EMBL/GenBank/DDBJ whole genome shotgun (WGS) entry which is preliminary data.</text>
</comment>
<dbReference type="GO" id="GO:0003676">
    <property type="term" value="F:nucleic acid binding"/>
    <property type="evidence" value="ECO:0007669"/>
    <property type="project" value="InterPro"/>
</dbReference>
<dbReference type="OMA" id="DFLAWAY"/>
<name>A0A060SMZ1_PYCCI</name>
<dbReference type="Gene3D" id="3.30.420.10">
    <property type="entry name" value="Ribonuclease H-like superfamily/Ribonuclease H"/>
    <property type="match status" value="1"/>
</dbReference>
<dbReference type="PANTHER" id="PTHR46791">
    <property type="entry name" value="EXPRESSED PROTEIN"/>
    <property type="match status" value="1"/>
</dbReference>
<evidence type="ECO:0000313" key="2">
    <source>
        <dbReference type="EMBL" id="CDO75561.1"/>
    </source>
</evidence>
<gene>
    <name evidence="2" type="ORF">BN946_scf184858.g1</name>
</gene>
<accession>A0A060SMZ1</accession>
<dbReference type="Pfam" id="PF24764">
    <property type="entry name" value="rva_4"/>
    <property type="match status" value="1"/>
</dbReference>
<dbReference type="InterPro" id="IPR012337">
    <property type="entry name" value="RNaseH-like_sf"/>
</dbReference>
<dbReference type="STRING" id="5643.A0A060SMZ1"/>
<dbReference type="OrthoDB" id="3353107at2759"/>
<organism evidence="2 3">
    <name type="scientific">Pycnoporus cinnabarinus</name>
    <name type="common">Cinnabar-red polypore</name>
    <name type="synonym">Trametes cinnabarina</name>
    <dbReference type="NCBI Taxonomy" id="5643"/>
    <lineage>
        <taxon>Eukaryota</taxon>
        <taxon>Fungi</taxon>
        <taxon>Dikarya</taxon>
        <taxon>Basidiomycota</taxon>
        <taxon>Agaricomycotina</taxon>
        <taxon>Agaricomycetes</taxon>
        <taxon>Polyporales</taxon>
        <taxon>Polyporaceae</taxon>
        <taxon>Trametes</taxon>
    </lineage>
</organism>
<dbReference type="Proteomes" id="UP000029665">
    <property type="component" value="Unassembled WGS sequence"/>
</dbReference>
<sequence>MDSRLNNLRSAYVELMGRVNTALRTQVGDRVRLNDVRTQVLSLGMAAEQQIDLFPPGEYQTLVESLSAMAADLDAACDQSVDPPDAAPLLAAQPALTGRPGRPRIEIDRQFLEFALDVRGPTQIGELLGCHPRTVRRRALELGLVSPGPPVFSTLQDPSGTSLNVHMTLTTPVSTLTDDMLDRIVADILTAFPNFGRRMIVGHLRSQGHHVPERRVAEAYVRVRGAPAIFGRRIIVRKKYQVAGPNSLVHHDGQHGLIRWKFVIHCFIDGHSRFVTGIRVHTNNRADTVLALFCETIAQHGLPSRVRGDHGTENIRVAEFMEESRGLNRGSYIWGRSVHNTRIERLWYDVTQGFGSKWKTFLMELEHHHGLDADSAAHIWLLHHLFQHALNTDARAWADAWNAHRLNITGERAASPRELFMFGMLRHGPRGIERVLDAAAADDLGDGDPADYGIDWDAINDTTLMAHHVAHNPSTAIQVSDSPFGPSSGPEHLTEVICNPPGSPLSAAQLARLDSHLAYHCDLATGDMQVRKLIWIAALQFCRQLVQ</sequence>
<dbReference type="EMBL" id="CCBP010000280">
    <property type="protein sequence ID" value="CDO75561.1"/>
    <property type="molecule type" value="Genomic_DNA"/>
</dbReference>
<evidence type="ECO:0000259" key="1">
    <source>
        <dbReference type="Pfam" id="PF24764"/>
    </source>
</evidence>
<dbReference type="HOGENOM" id="CLU_497948_0_0_1"/>
<protein>
    <recommendedName>
        <fullName evidence="1">Integrase core domain-containing protein</fullName>
    </recommendedName>
</protein>
<dbReference type="SUPFAM" id="SSF53098">
    <property type="entry name" value="Ribonuclease H-like"/>
    <property type="match status" value="1"/>
</dbReference>